<protein>
    <recommendedName>
        <fullName evidence="2">leucine--tRNA ligase</fullName>
        <ecNumber evidence="2">6.1.1.4</ecNumber>
    </recommendedName>
</protein>
<evidence type="ECO:0000256" key="1">
    <source>
        <dbReference type="ARBA" id="ARBA00005594"/>
    </source>
</evidence>
<proteinExistence type="inferred from homology"/>
<dbReference type="Gene3D" id="3.40.50.620">
    <property type="entry name" value="HUPs"/>
    <property type="match status" value="1"/>
</dbReference>
<dbReference type="GO" id="GO:0004823">
    <property type="term" value="F:leucine-tRNA ligase activity"/>
    <property type="evidence" value="ECO:0007669"/>
    <property type="project" value="UniProtKB-EC"/>
</dbReference>
<evidence type="ECO:0000259" key="8">
    <source>
        <dbReference type="Pfam" id="PF00133"/>
    </source>
</evidence>
<keyword evidence="5" id="KW-0067">ATP-binding</keyword>
<dbReference type="PRINTS" id="PR00985">
    <property type="entry name" value="TRNASYNTHLEU"/>
</dbReference>
<dbReference type="SUPFAM" id="SSF52374">
    <property type="entry name" value="Nucleotidylyl transferase"/>
    <property type="match status" value="1"/>
</dbReference>
<evidence type="ECO:0000313" key="9">
    <source>
        <dbReference type="EMBL" id="GAH93803.1"/>
    </source>
</evidence>
<dbReference type="PANTHER" id="PTHR43740:SF2">
    <property type="entry name" value="LEUCINE--TRNA LIGASE, MITOCHONDRIAL"/>
    <property type="match status" value="1"/>
</dbReference>
<evidence type="ECO:0000256" key="2">
    <source>
        <dbReference type="ARBA" id="ARBA00013164"/>
    </source>
</evidence>
<comment type="caution">
    <text evidence="9">The sequence shown here is derived from an EMBL/GenBank/DDBJ whole genome shotgun (WGS) entry which is preliminary data.</text>
</comment>
<dbReference type="InterPro" id="IPR002302">
    <property type="entry name" value="Leu-tRNA-ligase"/>
</dbReference>
<comment type="similarity">
    <text evidence="1">Belongs to the class-I aminoacyl-tRNA synthetase family.</text>
</comment>
<sequence>MIFSHDTDYYKWDQWLFLKFFEKGLAYREGSYVNWCEKCTTVLANEQVQGGKCWRCNSEVEQKFLTQWFLKIREYADELLDGLETVDWPEKVKLMQRNWISRSEGSLIRFPIVEEDRTIDIFTTRP</sequence>
<feature type="non-terminal residue" evidence="9">
    <location>
        <position position="126"/>
    </location>
</feature>
<dbReference type="AlphaFoldDB" id="X1LI11"/>
<dbReference type="InterPro" id="IPR002300">
    <property type="entry name" value="aa-tRNA-synth_Ia"/>
</dbReference>
<feature type="domain" description="Aminoacyl-tRNA synthetase class Ia" evidence="8">
    <location>
        <begin position="9"/>
        <end position="100"/>
    </location>
</feature>
<keyword evidence="6" id="KW-0648">Protein biosynthesis</keyword>
<dbReference type="GO" id="GO:0005524">
    <property type="term" value="F:ATP binding"/>
    <property type="evidence" value="ECO:0007669"/>
    <property type="project" value="UniProtKB-KW"/>
</dbReference>
<dbReference type="InterPro" id="IPR014729">
    <property type="entry name" value="Rossmann-like_a/b/a_fold"/>
</dbReference>
<dbReference type="EMBL" id="BARU01045489">
    <property type="protein sequence ID" value="GAH93803.1"/>
    <property type="molecule type" value="Genomic_DNA"/>
</dbReference>
<dbReference type="GO" id="GO:0006429">
    <property type="term" value="P:leucyl-tRNA aminoacylation"/>
    <property type="evidence" value="ECO:0007669"/>
    <property type="project" value="InterPro"/>
</dbReference>
<dbReference type="Pfam" id="PF00133">
    <property type="entry name" value="tRNA-synt_1"/>
    <property type="match status" value="1"/>
</dbReference>
<gene>
    <name evidence="9" type="ORF">S03H2_69002</name>
</gene>
<evidence type="ECO:0000256" key="4">
    <source>
        <dbReference type="ARBA" id="ARBA00022741"/>
    </source>
</evidence>
<evidence type="ECO:0000256" key="3">
    <source>
        <dbReference type="ARBA" id="ARBA00022598"/>
    </source>
</evidence>
<dbReference type="EC" id="6.1.1.4" evidence="2"/>
<organism evidence="9">
    <name type="scientific">marine sediment metagenome</name>
    <dbReference type="NCBI Taxonomy" id="412755"/>
    <lineage>
        <taxon>unclassified sequences</taxon>
        <taxon>metagenomes</taxon>
        <taxon>ecological metagenomes</taxon>
    </lineage>
</organism>
<keyword evidence="7" id="KW-0030">Aminoacyl-tRNA synthetase</keyword>
<accession>X1LI11</accession>
<name>X1LI11_9ZZZZ</name>
<keyword evidence="3" id="KW-0436">Ligase</keyword>
<evidence type="ECO:0000256" key="7">
    <source>
        <dbReference type="ARBA" id="ARBA00023146"/>
    </source>
</evidence>
<evidence type="ECO:0000256" key="6">
    <source>
        <dbReference type="ARBA" id="ARBA00022917"/>
    </source>
</evidence>
<reference evidence="9" key="1">
    <citation type="journal article" date="2014" name="Front. Microbiol.">
        <title>High frequency of phylogenetically diverse reductive dehalogenase-homologous genes in deep subseafloor sedimentary metagenomes.</title>
        <authorList>
            <person name="Kawai M."/>
            <person name="Futagami T."/>
            <person name="Toyoda A."/>
            <person name="Takaki Y."/>
            <person name="Nishi S."/>
            <person name="Hori S."/>
            <person name="Arai W."/>
            <person name="Tsubouchi T."/>
            <person name="Morono Y."/>
            <person name="Uchiyama I."/>
            <person name="Ito T."/>
            <person name="Fujiyama A."/>
            <person name="Inagaki F."/>
            <person name="Takami H."/>
        </authorList>
    </citation>
    <scope>NUCLEOTIDE SEQUENCE</scope>
    <source>
        <strain evidence="9">Expedition CK06-06</strain>
    </source>
</reference>
<evidence type="ECO:0000256" key="5">
    <source>
        <dbReference type="ARBA" id="ARBA00022840"/>
    </source>
</evidence>
<dbReference type="PANTHER" id="PTHR43740">
    <property type="entry name" value="LEUCYL-TRNA SYNTHETASE"/>
    <property type="match status" value="1"/>
</dbReference>
<keyword evidence="4" id="KW-0547">Nucleotide-binding</keyword>